<reference evidence="7" key="1">
    <citation type="journal article" date="2020" name="Nat. Commun.">
        <title>Genome assembly of wild tea tree DASZ reveals pedigree and selection history of tea varieties.</title>
        <authorList>
            <person name="Zhang W."/>
            <person name="Zhang Y."/>
            <person name="Qiu H."/>
            <person name="Guo Y."/>
            <person name="Wan H."/>
            <person name="Zhang X."/>
            <person name="Scossa F."/>
            <person name="Alseekh S."/>
            <person name="Zhang Q."/>
            <person name="Wang P."/>
            <person name="Xu L."/>
            <person name="Schmidt M.H."/>
            <person name="Jia X."/>
            <person name="Li D."/>
            <person name="Zhu A."/>
            <person name="Guo F."/>
            <person name="Chen W."/>
            <person name="Ni D."/>
            <person name="Usadel B."/>
            <person name="Fernie A.R."/>
            <person name="Wen W."/>
        </authorList>
    </citation>
    <scope>NUCLEOTIDE SEQUENCE [LARGE SCALE GENOMIC DNA]</scope>
    <source>
        <strain evidence="7">cv. G240</strain>
    </source>
</reference>
<dbReference type="Pfam" id="PF00082">
    <property type="entry name" value="Peptidase_S8"/>
    <property type="match status" value="1"/>
</dbReference>
<evidence type="ECO:0000256" key="1">
    <source>
        <dbReference type="ARBA" id="ARBA00011073"/>
    </source>
</evidence>
<dbReference type="EMBL" id="JACBKZ010000002">
    <property type="protein sequence ID" value="KAF5956855.1"/>
    <property type="molecule type" value="Genomic_DNA"/>
</dbReference>
<dbReference type="Gene3D" id="3.50.30.30">
    <property type="match status" value="2"/>
</dbReference>
<evidence type="ECO:0000313" key="6">
    <source>
        <dbReference type="EMBL" id="KAF5956855.1"/>
    </source>
</evidence>
<dbReference type="GO" id="GO:0004252">
    <property type="term" value="F:serine-type endopeptidase activity"/>
    <property type="evidence" value="ECO:0007669"/>
    <property type="project" value="InterPro"/>
</dbReference>
<accession>A0A7J7HWG7</accession>
<comment type="caution">
    <text evidence="6">The sequence shown here is derived from an EMBL/GenBank/DDBJ whole genome shotgun (WGS) entry which is preliminary data.</text>
</comment>
<gene>
    <name evidence="6" type="ORF">HYC85_004080</name>
</gene>
<protein>
    <recommendedName>
        <fullName evidence="8">Peptidase S8/S53 domain-containing protein</fullName>
    </recommendedName>
</protein>
<feature type="domain" description="Subtilisin-like protease fibronectin type-III" evidence="5">
    <location>
        <begin position="314"/>
        <end position="411"/>
    </location>
</feature>
<dbReference type="AlphaFoldDB" id="A0A7J7HWG7"/>
<dbReference type="InterPro" id="IPR041469">
    <property type="entry name" value="Subtilisin-like_FN3"/>
</dbReference>
<dbReference type="Gene3D" id="3.40.50.200">
    <property type="entry name" value="Peptidase S8/S53 domain"/>
    <property type="match status" value="2"/>
</dbReference>
<organism evidence="6 7">
    <name type="scientific">Camellia sinensis</name>
    <name type="common">Tea plant</name>
    <name type="synonym">Thea sinensis</name>
    <dbReference type="NCBI Taxonomy" id="4442"/>
    <lineage>
        <taxon>Eukaryota</taxon>
        <taxon>Viridiplantae</taxon>
        <taxon>Streptophyta</taxon>
        <taxon>Embryophyta</taxon>
        <taxon>Tracheophyta</taxon>
        <taxon>Spermatophyta</taxon>
        <taxon>Magnoliopsida</taxon>
        <taxon>eudicotyledons</taxon>
        <taxon>Gunneridae</taxon>
        <taxon>Pentapetalae</taxon>
        <taxon>asterids</taxon>
        <taxon>Ericales</taxon>
        <taxon>Theaceae</taxon>
        <taxon>Camellia</taxon>
    </lineage>
</organism>
<evidence type="ECO:0000256" key="3">
    <source>
        <dbReference type="PROSITE-ProRule" id="PRU01240"/>
    </source>
</evidence>
<dbReference type="PANTHER" id="PTHR10795">
    <property type="entry name" value="PROPROTEIN CONVERTASE SUBTILISIN/KEXIN"/>
    <property type="match status" value="1"/>
</dbReference>
<dbReference type="Pfam" id="PF17766">
    <property type="entry name" value="fn3_6"/>
    <property type="match status" value="1"/>
</dbReference>
<dbReference type="GO" id="GO:0006508">
    <property type="term" value="P:proteolysis"/>
    <property type="evidence" value="ECO:0007669"/>
    <property type="project" value="InterPro"/>
</dbReference>
<dbReference type="Proteomes" id="UP000593564">
    <property type="component" value="Unassembled WGS sequence"/>
</dbReference>
<sequence>MENAVFVSHAGGNTGSDYLSIFDSMPWTTTVASGSIDRSFAGMLTLGNGLTFTGWTMFPASALVEKLPLIYNKTIFLVLLCVGKGYDVFNQLSAISMSNVVAAIFIPNENFETTSDFPCPGVVISPKDGSAVINYAKTSDRPWASMKFKQTMAGTKPASAPDLVAPGSLVLAAWIPSNSVAMIGSNIYLSNDYTMLSGTAMACPHVAGVAALLKGAHPEWSPAAIRSAMMTTENPLDNTNNPIRDLGNNLTFASSLAVGSGHIDPNRALDPGLVYDTPPQDYVNVLCYMNYTQKQILTVTRSNHYNCSTPSPGLNYPSFIALYDNNSAIHTFQRTLTNVGDGVATYNAEVMAPTGSKVTISLMMLIFDQMYDQMSYTMSIQYEGGLNETTRYGSLVWVDTNRTHMVRSPIVLTRDNLLSTPFE</sequence>
<evidence type="ECO:0000259" key="4">
    <source>
        <dbReference type="Pfam" id="PF00082"/>
    </source>
</evidence>
<dbReference type="InterPro" id="IPR045051">
    <property type="entry name" value="SBT"/>
</dbReference>
<evidence type="ECO:0000256" key="2">
    <source>
        <dbReference type="ARBA" id="ARBA00022729"/>
    </source>
</evidence>
<proteinExistence type="inferred from homology"/>
<dbReference type="InterPro" id="IPR000209">
    <property type="entry name" value="Peptidase_S8/S53_dom"/>
</dbReference>
<reference evidence="6 7" key="2">
    <citation type="submission" date="2020-07" db="EMBL/GenBank/DDBJ databases">
        <title>Genome assembly of wild tea tree DASZ reveals pedigree and selection history of tea varieties.</title>
        <authorList>
            <person name="Zhang W."/>
        </authorList>
    </citation>
    <scope>NUCLEOTIDE SEQUENCE [LARGE SCALE GENOMIC DNA]</scope>
    <source>
        <strain evidence="7">cv. G240</strain>
        <tissue evidence="6">Leaf</tissue>
    </source>
</reference>
<comment type="caution">
    <text evidence="3">Lacks conserved residue(s) required for the propagation of feature annotation.</text>
</comment>
<dbReference type="Gene3D" id="2.60.40.2310">
    <property type="match status" value="1"/>
</dbReference>
<dbReference type="PROSITE" id="PS51892">
    <property type="entry name" value="SUBTILASE"/>
    <property type="match status" value="1"/>
</dbReference>
<dbReference type="InterPro" id="IPR036852">
    <property type="entry name" value="Peptidase_S8/S53_dom_sf"/>
</dbReference>
<evidence type="ECO:0008006" key="8">
    <source>
        <dbReference type="Google" id="ProtNLM"/>
    </source>
</evidence>
<comment type="similarity">
    <text evidence="1 3">Belongs to the peptidase S8 family.</text>
</comment>
<evidence type="ECO:0000313" key="7">
    <source>
        <dbReference type="Proteomes" id="UP000593564"/>
    </source>
</evidence>
<feature type="domain" description="Peptidase S8/S53" evidence="4">
    <location>
        <begin position="156"/>
        <end position="236"/>
    </location>
</feature>
<keyword evidence="2" id="KW-0732">Signal</keyword>
<keyword evidence="7" id="KW-1185">Reference proteome</keyword>
<evidence type="ECO:0000259" key="5">
    <source>
        <dbReference type="Pfam" id="PF17766"/>
    </source>
</evidence>
<dbReference type="SUPFAM" id="SSF52743">
    <property type="entry name" value="Subtilisin-like"/>
    <property type="match status" value="1"/>
</dbReference>
<name>A0A7J7HWG7_CAMSI</name>